<keyword evidence="1" id="KW-0472">Membrane</keyword>
<evidence type="ECO:0000313" key="3">
    <source>
        <dbReference type="Proteomes" id="UP000268007"/>
    </source>
</evidence>
<gene>
    <name evidence="2" type="ORF">BDD43_1980</name>
</gene>
<name>A0A495IZ90_9SPHI</name>
<organism evidence="2 3">
    <name type="scientific">Mucilaginibacter gracilis</name>
    <dbReference type="NCBI Taxonomy" id="423350"/>
    <lineage>
        <taxon>Bacteria</taxon>
        <taxon>Pseudomonadati</taxon>
        <taxon>Bacteroidota</taxon>
        <taxon>Sphingobacteriia</taxon>
        <taxon>Sphingobacteriales</taxon>
        <taxon>Sphingobacteriaceae</taxon>
        <taxon>Mucilaginibacter</taxon>
    </lineage>
</organism>
<keyword evidence="1" id="KW-1133">Transmembrane helix</keyword>
<dbReference type="Proteomes" id="UP000268007">
    <property type="component" value="Unassembled WGS sequence"/>
</dbReference>
<feature type="transmembrane region" description="Helical" evidence="1">
    <location>
        <begin position="109"/>
        <end position="134"/>
    </location>
</feature>
<accession>A0A495IZ90</accession>
<reference evidence="2 3" key="1">
    <citation type="submission" date="2018-10" db="EMBL/GenBank/DDBJ databases">
        <title>Genomic Encyclopedia of Archaeal and Bacterial Type Strains, Phase II (KMG-II): from individual species to whole genera.</title>
        <authorList>
            <person name="Goeker M."/>
        </authorList>
    </citation>
    <scope>NUCLEOTIDE SEQUENCE [LARGE SCALE GENOMIC DNA]</scope>
    <source>
        <strain evidence="2 3">DSM 18602</strain>
    </source>
</reference>
<evidence type="ECO:0000256" key="1">
    <source>
        <dbReference type="SAM" id="Phobius"/>
    </source>
</evidence>
<comment type="caution">
    <text evidence="2">The sequence shown here is derived from an EMBL/GenBank/DDBJ whole genome shotgun (WGS) entry which is preliminary data.</text>
</comment>
<dbReference type="AlphaFoldDB" id="A0A495IZ90"/>
<sequence length="139" mass="16087">MQMDEITLTEMLKEIFEHNKQVQEFIEKQQEKDKIINAYQQQTELLIESFNTKFSNIKVDAPKPDISSVNQALTNGLQVINQTIAKGPKPVERVFRLTLFPEQVRNAEYYGIMLTRLILGVLGIMALILGYMLLNKMIR</sequence>
<protein>
    <submittedName>
        <fullName evidence="2">Uncharacterized protein</fullName>
    </submittedName>
</protein>
<keyword evidence="3" id="KW-1185">Reference proteome</keyword>
<evidence type="ECO:0000313" key="2">
    <source>
        <dbReference type="EMBL" id="RKR81823.1"/>
    </source>
</evidence>
<proteinExistence type="predicted"/>
<keyword evidence="1" id="KW-0812">Transmembrane</keyword>
<dbReference type="EMBL" id="RBKU01000001">
    <property type="protein sequence ID" value="RKR81823.1"/>
    <property type="molecule type" value="Genomic_DNA"/>
</dbReference>